<feature type="signal peptide" evidence="12">
    <location>
        <begin position="1"/>
        <end position="24"/>
    </location>
</feature>
<evidence type="ECO:0000256" key="6">
    <source>
        <dbReference type="ARBA" id="ARBA00022729"/>
    </source>
</evidence>
<evidence type="ECO:0000256" key="1">
    <source>
        <dbReference type="ARBA" id="ARBA00004571"/>
    </source>
</evidence>
<evidence type="ECO:0000256" key="2">
    <source>
        <dbReference type="ARBA" id="ARBA00009810"/>
    </source>
</evidence>
<proteinExistence type="inferred from homology"/>
<dbReference type="Proteomes" id="UP001528823">
    <property type="component" value="Unassembled WGS sequence"/>
</dbReference>
<name>A0ABT5UCK3_9GAMM</name>
<evidence type="ECO:0000256" key="12">
    <source>
        <dbReference type="SAM" id="SignalP"/>
    </source>
</evidence>
<evidence type="ECO:0000313" key="15">
    <source>
        <dbReference type="EMBL" id="MDE1463168.1"/>
    </source>
</evidence>
<dbReference type="NCBIfam" id="TIGR01786">
    <property type="entry name" value="TonB-hemlactrns"/>
    <property type="match status" value="1"/>
</dbReference>
<organism evidence="15 16">
    <name type="scientific">Spartinivicinus poritis</name>
    <dbReference type="NCBI Taxonomy" id="2994640"/>
    <lineage>
        <taxon>Bacteria</taxon>
        <taxon>Pseudomonadati</taxon>
        <taxon>Pseudomonadota</taxon>
        <taxon>Gammaproteobacteria</taxon>
        <taxon>Oceanospirillales</taxon>
        <taxon>Zooshikellaceae</taxon>
        <taxon>Spartinivicinus</taxon>
    </lineage>
</organism>
<dbReference type="PANTHER" id="PTHR30069:SF41">
    <property type="entry name" value="HEME_HEMOPEXIN UTILIZATION PROTEIN C"/>
    <property type="match status" value="1"/>
</dbReference>
<dbReference type="Gene3D" id="2.40.170.20">
    <property type="entry name" value="TonB-dependent receptor, beta-barrel domain"/>
    <property type="match status" value="1"/>
</dbReference>
<reference evidence="15 16" key="1">
    <citation type="submission" date="2022-11" db="EMBL/GenBank/DDBJ databases">
        <title>Spartinivicinus poritis sp. nov., isolated from scleractinian coral Porites lutea.</title>
        <authorList>
            <person name="Zhang G."/>
            <person name="Cai L."/>
            <person name="Wei Q."/>
        </authorList>
    </citation>
    <scope>NUCLEOTIDE SEQUENCE [LARGE SCALE GENOMIC DNA]</scope>
    <source>
        <strain evidence="15 16">A2-2</strain>
    </source>
</reference>
<dbReference type="InterPro" id="IPR010949">
    <property type="entry name" value="TonB_Hb/transfer/lactofer_rcpt"/>
</dbReference>
<keyword evidence="3 10" id="KW-0813">Transport</keyword>
<evidence type="ECO:0000256" key="8">
    <source>
        <dbReference type="ARBA" id="ARBA00023136"/>
    </source>
</evidence>
<comment type="caution">
    <text evidence="15">The sequence shown here is derived from an EMBL/GenBank/DDBJ whole genome shotgun (WGS) entry which is preliminary data.</text>
</comment>
<evidence type="ECO:0000259" key="14">
    <source>
        <dbReference type="Pfam" id="PF07715"/>
    </source>
</evidence>
<keyword evidence="16" id="KW-1185">Reference proteome</keyword>
<dbReference type="CDD" id="cd01347">
    <property type="entry name" value="ligand_gated_channel"/>
    <property type="match status" value="1"/>
</dbReference>
<evidence type="ECO:0000256" key="3">
    <source>
        <dbReference type="ARBA" id="ARBA00022448"/>
    </source>
</evidence>
<keyword evidence="9 10" id="KW-0998">Cell outer membrane</keyword>
<keyword evidence="5 10" id="KW-0812">Transmembrane</keyword>
<dbReference type="InterPro" id="IPR037066">
    <property type="entry name" value="Plug_dom_sf"/>
</dbReference>
<dbReference type="PROSITE" id="PS52016">
    <property type="entry name" value="TONB_DEPENDENT_REC_3"/>
    <property type="match status" value="1"/>
</dbReference>
<dbReference type="InterPro" id="IPR012910">
    <property type="entry name" value="Plug_dom"/>
</dbReference>
<evidence type="ECO:0000256" key="11">
    <source>
        <dbReference type="RuleBase" id="RU003357"/>
    </source>
</evidence>
<evidence type="ECO:0000313" key="16">
    <source>
        <dbReference type="Proteomes" id="UP001528823"/>
    </source>
</evidence>
<evidence type="ECO:0000256" key="4">
    <source>
        <dbReference type="ARBA" id="ARBA00022452"/>
    </source>
</evidence>
<dbReference type="InterPro" id="IPR011276">
    <property type="entry name" value="TonB_haem/Hb_rcpt"/>
</dbReference>
<dbReference type="Pfam" id="PF00593">
    <property type="entry name" value="TonB_dep_Rec_b-barrel"/>
    <property type="match status" value="1"/>
</dbReference>
<accession>A0ABT5UCK3</accession>
<evidence type="ECO:0000256" key="5">
    <source>
        <dbReference type="ARBA" id="ARBA00022692"/>
    </source>
</evidence>
<dbReference type="EMBL" id="JAPMOU010000017">
    <property type="protein sequence ID" value="MDE1463168.1"/>
    <property type="molecule type" value="Genomic_DNA"/>
</dbReference>
<feature type="domain" description="TonB-dependent receptor plug" evidence="14">
    <location>
        <begin position="45"/>
        <end position="149"/>
    </location>
</feature>
<dbReference type="SUPFAM" id="SSF56935">
    <property type="entry name" value="Porins"/>
    <property type="match status" value="1"/>
</dbReference>
<gene>
    <name evidence="15" type="ORF">ORQ98_14460</name>
</gene>
<keyword evidence="6 12" id="KW-0732">Signal</keyword>
<dbReference type="RefSeq" id="WP_274689511.1">
    <property type="nucleotide sequence ID" value="NZ_JAPMOU010000017.1"/>
</dbReference>
<dbReference type="NCBIfam" id="TIGR01785">
    <property type="entry name" value="TonB-hemin"/>
    <property type="match status" value="1"/>
</dbReference>
<dbReference type="Pfam" id="PF07715">
    <property type="entry name" value="Plug"/>
    <property type="match status" value="1"/>
</dbReference>
<keyword evidence="4 10" id="KW-1134">Transmembrane beta strand</keyword>
<feature type="chain" id="PRO_5046704730" evidence="12">
    <location>
        <begin position="25"/>
        <end position="673"/>
    </location>
</feature>
<protein>
    <submittedName>
        <fullName evidence="15">TonB-dependent hemoglobin/transferrin/lactoferrin family receptor</fullName>
    </submittedName>
</protein>
<dbReference type="InterPro" id="IPR039426">
    <property type="entry name" value="TonB-dep_rcpt-like"/>
</dbReference>
<keyword evidence="8 10" id="KW-0472">Membrane</keyword>
<evidence type="ECO:0000259" key="13">
    <source>
        <dbReference type="Pfam" id="PF00593"/>
    </source>
</evidence>
<sequence>MPEQPYWQLTALASALAVSVSSWASQKVTFDEVVVTATRTETTAQKEPKSVDQVDSESISLQQPDSIADTVKHLSNVQVSAGPRKTSQRVNIRGLDERRIVQVIDGARQNFSDGAHRGLFYINPELLKSVEVVKGTAGSLWGSGAIGGAIGLTTIDADDILDPDENFAVKVKQAYQSADHDNRNNTTLAGRLGNTDYLLSTFYTDSNELRLGSGKDLENSATRHKGGLAKWRWHLAEDEMLKFSYHMKHIDENVPSNPSTNISARSNPLINRKIEQNNWVVGYQLKPENNNWVNVNAGVYHNYTKLNEFRKTNGPRHDSIRYSTTGLSLVNTSELSWVDWTYGLDYYQDRVEGKRNGADRQEFTDGRSTVWGVFTKLAIPLGEYWTIQPGFRFDQFDNRPDDNSVGKDQTENELSKSLAISYNPVDWLTLHALYGEAFRAPSLQELYVSGTHFSFDLPPPAPPITVTNRFVPNPNLKPEKAENKELSTRFKFNDLLSQGDILSMRLTYFKNDVDNYIEQKVERRTTTYVNVRDAELKGYEFDSQYKTGDFGVNFSYGRTRGKDKDSGQYLQNIPADKTVVGLDRYFMQGDVTAGVRVTHAKNQGRVPVGNPQSNYDGYTVTDVYVSWEPSQKKMEGLRVDFGIDNVTDRHYRTAFSQLDESGINAKVAVSYKF</sequence>
<comment type="subcellular location">
    <subcellularLocation>
        <location evidence="1 10">Cell outer membrane</location>
        <topology evidence="1 10">Multi-pass membrane protein</topology>
    </subcellularLocation>
</comment>
<dbReference type="InterPro" id="IPR036942">
    <property type="entry name" value="Beta-barrel_TonB_sf"/>
</dbReference>
<dbReference type="Gene3D" id="2.170.130.10">
    <property type="entry name" value="TonB-dependent receptor, plug domain"/>
    <property type="match status" value="1"/>
</dbReference>
<dbReference type="InterPro" id="IPR000531">
    <property type="entry name" value="Beta-barrel_TonB"/>
</dbReference>
<keyword evidence="15" id="KW-0675">Receptor</keyword>
<evidence type="ECO:0000256" key="7">
    <source>
        <dbReference type="ARBA" id="ARBA00023077"/>
    </source>
</evidence>
<evidence type="ECO:0000256" key="9">
    <source>
        <dbReference type="ARBA" id="ARBA00023237"/>
    </source>
</evidence>
<dbReference type="PANTHER" id="PTHR30069">
    <property type="entry name" value="TONB-DEPENDENT OUTER MEMBRANE RECEPTOR"/>
    <property type="match status" value="1"/>
</dbReference>
<comment type="similarity">
    <text evidence="2 10 11">Belongs to the TonB-dependent receptor family.</text>
</comment>
<keyword evidence="7 11" id="KW-0798">TonB box</keyword>
<feature type="domain" description="TonB-dependent receptor-like beta-barrel" evidence="13">
    <location>
        <begin position="259"/>
        <end position="646"/>
    </location>
</feature>
<evidence type="ECO:0000256" key="10">
    <source>
        <dbReference type="PROSITE-ProRule" id="PRU01360"/>
    </source>
</evidence>